<name>A0A6J7VPR5_9CAUD</name>
<evidence type="ECO:0000313" key="1">
    <source>
        <dbReference type="EMBL" id="CAB5079726.1"/>
    </source>
</evidence>
<accession>A0A6J7VPR5</accession>
<dbReference type="EMBL" id="LR798190">
    <property type="protein sequence ID" value="CAB5079726.1"/>
    <property type="molecule type" value="Genomic_DNA"/>
</dbReference>
<proteinExistence type="predicted"/>
<organism evidence="1">
    <name type="scientific">uncultured Caudovirales phage</name>
    <dbReference type="NCBI Taxonomy" id="2100421"/>
    <lineage>
        <taxon>Viruses</taxon>
        <taxon>Duplodnaviria</taxon>
        <taxon>Heunggongvirae</taxon>
        <taxon>Uroviricota</taxon>
        <taxon>Caudoviricetes</taxon>
        <taxon>Peduoviridae</taxon>
        <taxon>Maltschvirus</taxon>
        <taxon>Maltschvirus maltsch</taxon>
    </lineage>
</organism>
<reference evidence="1" key="1">
    <citation type="submission" date="2020-05" db="EMBL/GenBank/DDBJ databases">
        <authorList>
            <person name="Chiriac C."/>
            <person name="Salcher M."/>
            <person name="Ghai R."/>
            <person name="Kavagutti S V."/>
        </authorList>
    </citation>
    <scope>NUCLEOTIDE SEQUENCE</scope>
</reference>
<gene>
    <name evidence="1" type="ORF">UFOVP141_46</name>
</gene>
<protein>
    <submittedName>
        <fullName evidence="1">Uncharacterized protein</fullName>
    </submittedName>
</protein>
<sequence>MSLCSCDFEPATVYREVERRANRDHRCSDCGGVIRRRERYKNIASLFDGSWLTAKRCADCQHMVHEVERAFMEGCGGKWCLYIGDLPISWEEIADNVAHADAEVTRQIVAMQHAACEARGGNRKWHLPVRFEKEEG</sequence>